<reference evidence="1" key="1">
    <citation type="submission" date="2023-04" db="EMBL/GenBank/DDBJ databases">
        <title>Draft Genome sequencing of Naganishia species isolated from polar environments using Oxford Nanopore Technology.</title>
        <authorList>
            <person name="Leo P."/>
            <person name="Venkateswaran K."/>
        </authorList>
    </citation>
    <scope>NUCLEOTIDE SEQUENCE</scope>
    <source>
        <strain evidence="1">MNA-CCFEE 5425</strain>
    </source>
</reference>
<accession>A0ACC2XF11</accession>
<dbReference type="Proteomes" id="UP001243375">
    <property type="component" value="Unassembled WGS sequence"/>
</dbReference>
<sequence>MSVQQPSTLPSAQASTTYVGENAGMRVEVGTQTGFVPPTVDTVTQGKALDEADQSHPHIEMQVIQASHVPTPAVIETQLPEPISVPAKTTDCSPEPVKDHSATDEPTTEEKPSAWRRFVEGITHDPLNDPEFVEAYKVWQKQNRKERYDRRRAWIVAHGCKVGCLLGFVKKDRKDEAWQAYREKLAYMED</sequence>
<evidence type="ECO:0000313" key="1">
    <source>
        <dbReference type="EMBL" id="KAJ9121857.1"/>
    </source>
</evidence>
<organism evidence="1 2">
    <name type="scientific">Naganishia vaughanmartiniae</name>
    <dbReference type="NCBI Taxonomy" id="1424756"/>
    <lineage>
        <taxon>Eukaryota</taxon>
        <taxon>Fungi</taxon>
        <taxon>Dikarya</taxon>
        <taxon>Basidiomycota</taxon>
        <taxon>Agaricomycotina</taxon>
        <taxon>Tremellomycetes</taxon>
        <taxon>Filobasidiales</taxon>
        <taxon>Filobasidiaceae</taxon>
        <taxon>Naganishia</taxon>
    </lineage>
</organism>
<gene>
    <name evidence="1" type="ORF">QFC22_002480</name>
</gene>
<dbReference type="EMBL" id="JASBWU010000005">
    <property type="protein sequence ID" value="KAJ9121857.1"/>
    <property type="molecule type" value="Genomic_DNA"/>
</dbReference>
<protein>
    <submittedName>
        <fullName evidence="1">Uncharacterized protein</fullName>
    </submittedName>
</protein>
<keyword evidence="2" id="KW-1185">Reference proteome</keyword>
<proteinExistence type="predicted"/>
<name>A0ACC2XF11_9TREE</name>
<evidence type="ECO:0000313" key="2">
    <source>
        <dbReference type="Proteomes" id="UP001243375"/>
    </source>
</evidence>
<comment type="caution">
    <text evidence="1">The sequence shown here is derived from an EMBL/GenBank/DDBJ whole genome shotgun (WGS) entry which is preliminary data.</text>
</comment>